<feature type="transmembrane region" description="Helical" evidence="1">
    <location>
        <begin position="144"/>
        <end position="163"/>
    </location>
</feature>
<feature type="transmembrane region" description="Helical" evidence="1">
    <location>
        <begin position="245"/>
        <end position="266"/>
    </location>
</feature>
<feature type="transmembrane region" description="Helical" evidence="1">
    <location>
        <begin position="41"/>
        <end position="63"/>
    </location>
</feature>
<feature type="transmembrane region" description="Helical" evidence="1">
    <location>
        <begin position="221"/>
        <end position="239"/>
    </location>
</feature>
<keyword evidence="1" id="KW-0812">Transmembrane</keyword>
<keyword evidence="3" id="KW-0808">Transferase</keyword>
<dbReference type="KEGG" id="avp:AVENP_1988"/>
<organism evidence="3 4">
    <name type="scientific">Arcobacter venerupis</name>
    <dbReference type="NCBI Taxonomy" id="1054033"/>
    <lineage>
        <taxon>Bacteria</taxon>
        <taxon>Pseudomonadati</taxon>
        <taxon>Campylobacterota</taxon>
        <taxon>Epsilonproteobacteria</taxon>
        <taxon>Campylobacterales</taxon>
        <taxon>Arcobacteraceae</taxon>
        <taxon>Arcobacter</taxon>
    </lineage>
</organism>
<dbReference type="Pfam" id="PF01757">
    <property type="entry name" value="Acyl_transf_3"/>
    <property type="match status" value="1"/>
</dbReference>
<proteinExistence type="predicted"/>
<evidence type="ECO:0000259" key="2">
    <source>
        <dbReference type="Pfam" id="PF01757"/>
    </source>
</evidence>
<dbReference type="InterPro" id="IPR002656">
    <property type="entry name" value="Acyl_transf_3_dom"/>
</dbReference>
<dbReference type="Proteomes" id="UP000503482">
    <property type="component" value="Chromosome"/>
</dbReference>
<accession>A0AAE7B902</accession>
<name>A0AAE7B902_9BACT</name>
<dbReference type="GO" id="GO:0016747">
    <property type="term" value="F:acyltransferase activity, transferring groups other than amino-acyl groups"/>
    <property type="evidence" value="ECO:0007669"/>
    <property type="project" value="InterPro"/>
</dbReference>
<dbReference type="GO" id="GO:0016020">
    <property type="term" value="C:membrane"/>
    <property type="evidence" value="ECO:0007669"/>
    <property type="project" value="TreeGrafter"/>
</dbReference>
<dbReference type="AlphaFoldDB" id="A0AAE7B902"/>
<feature type="transmembrane region" description="Helical" evidence="1">
    <location>
        <begin position="107"/>
        <end position="124"/>
    </location>
</feature>
<feature type="transmembrane region" description="Helical" evidence="1">
    <location>
        <begin position="83"/>
        <end position="100"/>
    </location>
</feature>
<keyword evidence="1" id="KW-0472">Membrane</keyword>
<reference evidence="3 4" key="1">
    <citation type="submission" date="2020-05" db="EMBL/GenBank/DDBJ databases">
        <title>Complete genome sequencing of Campylobacter and Arcobacter type strains.</title>
        <authorList>
            <person name="Miller W.G."/>
            <person name="Yee E."/>
        </authorList>
    </citation>
    <scope>NUCLEOTIDE SEQUENCE [LARGE SCALE GENOMIC DNA]</scope>
    <source>
        <strain evidence="3 4">LMG 26156</strain>
    </source>
</reference>
<feature type="transmembrane region" description="Helical" evidence="1">
    <location>
        <begin position="168"/>
        <end position="185"/>
    </location>
</feature>
<dbReference type="EMBL" id="CP053840">
    <property type="protein sequence ID" value="QKF67529.1"/>
    <property type="molecule type" value="Genomic_DNA"/>
</dbReference>
<feature type="transmembrane region" description="Helical" evidence="1">
    <location>
        <begin position="197"/>
        <end position="214"/>
    </location>
</feature>
<keyword evidence="3" id="KW-0012">Acyltransferase</keyword>
<protein>
    <submittedName>
        <fullName evidence="3">Acyltransferase</fullName>
    </submittedName>
</protein>
<dbReference type="PANTHER" id="PTHR23028:SF53">
    <property type="entry name" value="ACYL_TRANSF_3 DOMAIN-CONTAINING PROTEIN"/>
    <property type="match status" value="1"/>
</dbReference>
<evidence type="ECO:0000313" key="3">
    <source>
        <dbReference type="EMBL" id="QKF67529.1"/>
    </source>
</evidence>
<dbReference type="GO" id="GO:0000271">
    <property type="term" value="P:polysaccharide biosynthetic process"/>
    <property type="evidence" value="ECO:0007669"/>
    <property type="project" value="TreeGrafter"/>
</dbReference>
<sequence>MTNDGTKIIKENNFDILRLILALLVVFAHWNALTENKSTNFIFYISGYSVAMFFIVSGFLIFWSFDKDNSKKNFFVKRFFRIYPLYLIIIILQTLFFIFYSKETNIFLYIKYFFVNIFYLNFLSPSVGQTLSELHVNAINGSLWTLKIEIMFYLAVPLIYFLYKKIGIMFIIFLYFISFFWKYFMNYLHLESLSHQFPGQLKFFVVGIIFYLLYERINHKHFHLISFISLISLISLIYIKNYSNIHIINFFGPILLGIICFYFVFFIKYIKIEFDFSYSIYVIHFPIIQIVLYFNLNPDNPLLSFCLIICLVFIFGFFLEKYVEKRFINFGKRFLYK</sequence>
<evidence type="ECO:0000313" key="4">
    <source>
        <dbReference type="Proteomes" id="UP000503482"/>
    </source>
</evidence>
<dbReference type="PANTHER" id="PTHR23028">
    <property type="entry name" value="ACETYLTRANSFERASE"/>
    <property type="match status" value="1"/>
</dbReference>
<feature type="transmembrane region" description="Helical" evidence="1">
    <location>
        <begin position="278"/>
        <end position="296"/>
    </location>
</feature>
<dbReference type="RefSeq" id="WP_128357911.1">
    <property type="nucleotide sequence ID" value="NZ_CP053840.1"/>
</dbReference>
<evidence type="ECO:0000256" key="1">
    <source>
        <dbReference type="SAM" id="Phobius"/>
    </source>
</evidence>
<feature type="transmembrane region" description="Helical" evidence="1">
    <location>
        <begin position="302"/>
        <end position="323"/>
    </location>
</feature>
<feature type="transmembrane region" description="Helical" evidence="1">
    <location>
        <begin position="16"/>
        <end position="34"/>
    </location>
</feature>
<gene>
    <name evidence="3" type="ORF">AVENP_1988</name>
</gene>
<feature type="domain" description="Acyltransferase 3" evidence="2">
    <location>
        <begin position="13"/>
        <end position="319"/>
    </location>
</feature>
<keyword evidence="4" id="KW-1185">Reference proteome</keyword>
<keyword evidence="1" id="KW-1133">Transmembrane helix</keyword>
<dbReference type="InterPro" id="IPR050879">
    <property type="entry name" value="Acyltransferase_3"/>
</dbReference>